<keyword evidence="2" id="KW-1185">Reference proteome</keyword>
<dbReference type="EMBL" id="JAENGY010000450">
    <property type="protein sequence ID" value="KAG6962667.1"/>
    <property type="molecule type" value="Genomic_DNA"/>
</dbReference>
<name>A0A8J5ING7_9STRA</name>
<accession>A0A8J5ING7</accession>
<gene>
    <name evidence="1" type="ORF">JG688_00008485</name>
</gene>
<sequence length="78" mass="9069">MQGCFASLLRVRNGLYQFSIQYSNEAEFPKPLLAFSDPAFWHKHADAEEVIRRLSNASYKLKRYENTLANVVVAYRDI</sequence>
<evidence type="ECO:0000313" key="1">
    <source>
        <dbReference type="EMBL" id="KAG6962667.1"/>
    </source>
</evidence>
<evidence type="ECO:0000313" key="2">
    <source>
        <dbReference type="Proteomes" id="UP000709295"/>
    </source>
</evidence>
<protein>
    <submittedName>
        <fullName evidence="1">Uncharacterized protein</fullName>
    </submittedName>
</protein>
<proteinExistence type="predicted"/>
<organism evidence="1 2">
    <name type="scientific">Phytophthora aleatoria</name>
    <dbReference type="NCBI Taxonomy" id="2496075"/>
    <lineage>
        <taxon>Eukaryota</taxon>
        <taxon>Sar</taxon>
        <taxon>Stramenopiles</taxon>
        <taxon>Oomycota</taxon>
        <taxon>Peronosporomycetes</taxon>
        <taxon>Peronosporales</taxon>
        <taxon>Peronosporaceae</taxon>
        <taxon>Phytophthora</taxon>
    </lineage>
</organism>
<dbReference type="AlphaFoldDB" id="A0A8J5ING7"/>
<dbReference type="Proteomes" id="UP000709295">
    <property type="component" value="Unassembled WGS sequence"/>
</dbReference>
<comment type="caution">
    <text evidence="1">The sequence shown here is derived from an EMBL/GenBank/DDBJ whole genome shotgun (WGS) entry which is preliminary data.</text>
</comment>
<reference evidence="1" key="1">
    <citation type="submission" date="2021-01" db="EMBL/GenBank/DDBJ databases">
        <title>Phytophthora aleatoria, a newly-described species from Pinus radiata is distinct from Phytophthora cactorum isolates based on comparative genomics.</title>
        <authorList>
            <person name="Mcdougal R."/>
            <person name="Panda P."/>
            <person name="Williams N."/>
            <person name="Studholme D.J."/>
        </authorList>
    </citation>
    <scope>NUCLEOTIDE SEQUENCE</scope>
    <source>
        <strain evidence="1">NZFS 4037</strain>
    </source>
</reference>